<sequence length="83" mass="9615">MRFIEKIEVLKRVDQLIRIKATGSARDLAVKLGIGKSTVYEIIEILKNMGAEIKYCNYRKSFYYISDKILAIGYIKASQVRRI</sequence>
<reference evidence="1 2" key="1">
    <citation type="journal article" date="2013" name="Int. J. Syst. Evol. Microbiol.">
        <title>Kordia antarctica sp. nov., isolated from Antarctic seawater.</title>
        <authorList>
            <person name="Baek K."/>
            <person name="Choi A."/>
            <person name="Kang I."/>
            <person name="Lee K."/>
            <person name="Cho J.C."/>
        </authorList>
    </citation>
    <scope>NUCLEOTIDE SEQUENCE [LARGE SCALE GENOMIC DNA]</scope>
    <source>
        <strain evidence="1 2">IMCC3317</strain>
    </source>
</reference>
<accession>A0A7L4ZI63</accession>
<dbReference type="EMBL" id="CP019288">
    <property type="protein sequence ID" value="QHI35896.1"/>
    <property type="molecule type" value="Genomic_DNA"/>
</dbReference>
<evidence type="ECO:0000313" key="2">
    <source>
        <dbReference type="Proteomes" id="UP000464657"/>
    </source>
</evidence>
<dbReference type="OrthoDB" id="1122873at2"/>
<name>A0A7L4ZI63_9FLAO</name>
<evidence type="ECO:0000313" key="1">
    <source>
        <dbReference type="EMBL" id="QHI35896.1"/>
    </source>
</evidence>
<keyword evidence="2" id="KW-1185">Reference proteome</keyword>
<dbReference type="Proteomes" id="UP000464657">
    <property type="component" value="Chromosome"/>
</dbReference>
<dbReference type="RefSeq" id="WP_160128609.1">
    <property type="nucleotide sequence ID" value="NZ_CP019288.1"/>
</dbReference>
<dbReference type="AlphaFoldDB" id="A0A7L4ZI63"/>
<organism evidence="1 2">
    <name type="scientific">Kordia antarctica</name>
    <dbReference type="NCBI Taxonomy" id="1218801"/>
    <lineage>
        <taxon>Bacteria</taxon>
        <taxon>Pseudomonadati</taxon>
        <taxon>Bacteroidota</taxon>
        <taxon>Flavobacteriia</taxon>
        <taxon>Flavobacteriales</taxon>
        <taxon>Flavobacteriaceae</taxon>
        <taxon>Kordia</taxon>
    </lineage>
</organism>
<evidence type="ECO:0008006" key="3">
    <source>
        <dbReference type="Google" id="ProtNLM"/>
    </source>
</evidence>
<dbReference type="KEGG" id="kan:IMCC3317_12440"/>
<proteinExistence type="predicted"/>
<protein>
    <recommendedName>
        <fullName evidence="3">Helix-turn-helix type 11 domain-containing protein</fullName>
    </recommendedName>
</protein>
<gene>
    <name evidence="1" type="ORF">IMCC3317_12440</name>
</gene>